<evidence type="ECO:0000256" key="3">
    <source>
        <dbReference type="ARBA" id="ARBA00022692"/>
    </source>
</evidence>
<evidence type="ECO:0000259" key="7">
    <source>
        <dbReference type="Pfam" id="PF02743"/>
    </source>
</evidence>
<feature type="transmembrane region" description="Helical" evidence="6">
    <location>
        <begin position="285"/>
        <end position="308"/>
    </location>
</feature>
<evidence type="ECO:0000256" key="5">
    <source>
        <dbReference type="ARBA" id="ARBA00023136"/>
    </source>
</evidence>
<comment type="caution">
    <text evidence="8">The sequence shown here is derived from an EMBL/GenBank/DDBJ whole genome shotgun (WGS) entry which is preliminary data.</text>
</comment>
<dbReference type="SUPFAM" id="SSF103190">
    <property type="entry name" value="Sensory domain-like"/>
    <property type="match status" value="1"/>
</dbReference>
<gene>
    <name evidence="8" type="ORF">CQA75_05830</name>
</gene>
<evidence type="ECO:0000256" key="4">
    <source>
        <dbReference type="ARBA" id="ARBA00022989"/>
    </source>
</evidence>
<proteinExistence type="predicted"/>
<dbReference type="InterPro" id="IPR029151">
    <property type="entry name" value="Sensor-like_sf"/>
</dbReference>
<keyword evidence="5 6" id="KW-0472">Membrane</keyword>
<feature type="domain" description="Cache" evidence="7">
    <location>
        <begin position="62"/>
        <end position="241"/>
    </location>
</feature>
<evidence type="ECO:0000313" key="9">
    <source>
        <dbReference type="Proteomes" id="UP000309584"/>
    </source>
</evidence>
<keyword evidence="3 6" id="KW-0812">Transmembrane</keyword>
<evidence type="ECO:0000256" key="2">
    <source>
        <dbReference type="ARBA" id="ARBA00022475"/>
    </source>
</evidence>
<dbReference type="EMBL" id="NXLY01000009">
    <property type="protein sequence ID" value="TKX33832.1"/>
    <property type="molecule type" value="Genomic_DNA"/>
</dbReference>
<dbReference type="RefSeq" id="WP_212741797.1">
    <property type="nucleotide sequence ID" value="NZ_NXLY01000009.1"/>
</dbReference>
<protein>
    <submittedName>
        <fullName evidence="8">Methyl-accepting chemotaxis protein</fullName>
    </submittedName>
</protein>
<feature type="transmembrane region" description="Helical" evidence="6">
    <location>
        <begin position="6"/>
        <end position="30"/>
    </location>
</feature>
<name>A0ABY2TIK9_9BACT</name>
<keyword evidence="4 6" id="KW-1133">Transmembrane helix</keyword>
<keyword evidence="2" id="KW-1003">Cell membrane</keyword>
<dbReference type="CDD" id="cd18773">
    <property type="entry name" value="PDC1_HK_sensor"/>
    <property type="match status" value="1"/>
</dbReference>
<dbReference type="Gene3D" id="3.30.450.20">
    <property type="entry name" value="PAS domain"/>
    <property type="match status" value="1"/>
</dbReference>
<dbReference type="InterPro" id="IPR033479">
    <property type="entry name" value="dCache_1"/>
</dbReference>
<reference evidence="8 9" key="1">
    <citation type="submission" date="2018-05" db="EMBL/GenBank/DDBJ databases">
        <title>Novel Campyloabacter and Helicobacter Species and Strains.</title>
        <authorList>
            <person name="Mannion A.J."/>
            <person name="Shen Z."/>
            <person name="Fox J.G."/>
        </authorList>
    </citation>
    <scope>NUCLEOTIDE SEQUENCE [LARGE SCALE GENOMIC DNA]</scope>
    <source>
        <strain evidence="9">MIT10-5678</strain>
    </source>
</reference>
<keyword evidence="9" id="KW-1185">Reference proteome</keyword>
<evidence type="ECO:0000313" key="8">
    <source>
        <dbReference type="EMBL" id="TKX33832.1"/>
    </source>
</evidence>
<dbReference type="Pfam" id="PF02743">
    <property type="entry name" value="dCache_1"/>
    <property type="match status" value="1"/>
</dbReference>
<organism evidence="8 9">
    <name type="scientific">Campylobacter taeniopygiae</name>
    <dbReference type="NCBI Taxonomy" id="2510188"/>
    <lineage>
        <taxon>Bacteria</taxon>
        <taxon>Pseudomonadati</taxon>
        <taxon>Campylobacterota</taxon>
        <taxon>Epsilonproteobacteria</taxon>
        <taxon>Campylobacterales</taxon>
        <taxon>Campylobacteraceae</taxon>
        <taxon>Campylobacter</taxon>
    </lineage>
</organism>
<accession>A0ABY2TIK9</accession>
<evidence type="ECO:0000256" key="6">
    <source>
        <dbReference type="SAM" id="Phobius"/>
    </source>
</evidence>
<dbReference type="Proteomes" id="UP000309584">
    <property type="component" value="Unassembled WGS sequence"/>
</dbReference>
<feature type="non-terminal residue" evidence="8">
    <location>
        <position position="344"/>
    </location>
</feature>
<evidence type="ECO:0000256" key="1">
    <source>
        <dbReference type="ARBA" id="ARBA00004651"/>
    </source>
</evidence>
<sequence length="344" mass="38290">MKSLKFKLSLVTNVIAIIALVILGVVGFLFTKNALFKTIENTEINAIKVAKTDMEDFRAKNLSSLQKLSKDILSLPLEKINSQEALMANIGDMFKSYKHSSNLLAVYIGLANGSNVVSDIESEKNGKSLRINGKNNGYDATTREWYQGARNTNSVYVQPYYVDPVSNETIFTYSKALYKDGQFIGVLAIDVSLKMLQKTFESKPGNAFLIDKNKDIFVASNPSEMNSGFQNTSLLLENLKQYGEFQPFLIEAGGVENLGMCSPVLNYTACITEPTDKIYQSINKIALIQIILVLTIVILSTILMYFIVSRYLSPLTTIQSGLNAFFDFINHKTKNVSTINIKTN</sequence>
<comment type="subcellular location">
    <subcellularLocation>
        <location evidence="1">Cell membrane</location>
        <topology evidence="1">Multi-pass membrane protein</topology>
    </subcellularLocation>
</comment>